<proteinExistence type="predicted"/>
<dbReference type="PANTHER" id="PTHR10199">
    <property type="entry name" value="THROMBOSPONDIN"/>
    <property type="match status" value="1"/>
</dbReference>
<name>A0A520MGG0_9GAMM</name>
<feature type="compositionally biased region" description="Acidic residues" evidence="1">
    <location>
        <begin position="1043"/>
        <end position="1059"/>
    </location>
</feature>
<dbReference type="InterPro" id="IPR036116">
    <property type="entry name" value="FN3_sf"/>
</dbReference>
<feature type="signal peptide" evidence="2">
    <location>
        <begin position="1"/>
        <end position="20"/>
    </location>
</feature>
<dbReference type="InterPro" id="IPR028974">
    <property type="entry name" value="TSP_type-3_rpt"/>
</dbReference>
<dbReference type="InterPro" id="IPR029062">
    <property type="entry name" value="Class_I_gatase-like"/>
</dbReference>
<evidence type="ECO:0000256" key="2">
    <source>
        <dbReference type="SAM" id="SignalP"/>
    </source>
</evidence>
<dbReference type="Gene3D" id="2.60.40.10">
    <property type="entry name" value="Immunoglobulins"/>
    <property type="match status" value="1"/>
</dbReference>
<dbReference type="InterPro" id="IPR003961">
    <property type="entry name" value="FN3_dom"/>
</dbReference>
<dbReference type="PROSITE" id="PS50853">
    <property type="entry name" value="FN3"/>
    <property type="match status" value="1"/>
</dbReference>
<dbReference type="Gene3D" id="4.10.1080.10">
    <property type="entry name" value="TSP type-3 repeat"/>
    <property type="match status" value="2"/>
</dbReference>
<feature type="compositionally biased region" description="Acidic residues" evidence="1">
    <location>
        <begin position="1188"/>
        <end position="1201"/>
    </location>
</feature>
<dbReference type="EMBL" id="SHBP01000005">
    <property type="protein sequence ID" value="RZO20316.1"/>
    <property type="molecule type" value="Genomic_DNA"/>
</dbReference>
<evidence type="ECO:0000313" key="5">
    <source>
        <dbReference type="Proteomes" id="UP000315889"/>
    </source>
</evidence>
<feature type="domain" description="Fibronectin type-III" evidence="3">
    <location>
        <begin position="912"/>
        <end position="1009"/>
    </location>
</feature>
<feature type="chain" id="PRO_5022111630" description="Fibronectin type-III domain-containing protein" evidence="2">
    <location>
        <begin position="21"/>
        <end position="1375"/>
    </location>
</feature>
<dbReference type="Gene3D" id="3.40.50.880">
    <property type="match status" value="1"/>
</dbReference>
<feature type="region of interest" description="Disordered" evidence="1">
    <location>
        <begin position="673"/>
        <end position="694"/>
    </location>
</feature>
<organism evidence="4 5">
    <name type="scientific">SAR92 clade bacterium</name>
    <dbReference type="NCBI Taxonomy" id="2315479"/>
    <lineage>
        <taxon>Bacteria</taxon>
        <taxon>Pseudomonadati</taxon>
        <taxon>Pseudomonadota</taxon>
        <taxon>Gammaproteobacteria</taxon>
        <taxon>Cellvibrionales</taxon>
        <taxon>Porticoccaceae</taxon>
        <taxon>SAR92 clade</taxon>
    </lineage>
</organism>
<protein>
    <recommendedName>
        <fullName evidence="3">Fibronectin type-III domain-containing protein</fullName>
    </recommendedName>
</protein>
<evidence type="ECO:0000313" key="4">
    <source>
        <dbReference type="EMBL" id="RZO20316.1"/>
    </source>
</evidence>
<feature type="region of interest" description="Disordered" evidence="1">
    <location>
        <begin position="1010"/>
        <end position="1236"/>
    </location>
</feature>
<gene>
    <name evidence="4" type="ORF">EVB03_05205</name>
</gene>
<dbReference type="InterPro" id="IPR013783">
    <property type="entry name" value="Ig-like_fold"/>
</dbReference>
<dbReference type="PANTHER" id="PTHR10199:SF119">
    <property type="entry name" value="RE20510P"/>
    <property type="match status" value="1"/>
</dbReference>
<comment type="caution">
    <text evidence="4">The sequence shown here is derived from an EMBL/GenBank/DDBJ whole genome shotgun (WGS) entry which is preliminary data.</text>
</comment>
<evidence type="ECO:0000256" key="1">
    <source>
        <dbReference type="SAM" id="MobiDB-lite"/>
    </source>
</evidence>
<accession>A0A520MGG0</accession>
<dbReference type="SUPFAM" id="SSF52317">
    <property type="entry name" value="Class I glutamine amidotransferase-like"/>
    <property type="match status" value="1"/>
</dbReference>
<dbReference type="SUPFAM" id="SSF49265">
    <property type="entry name" value="Fibronectin type III"/>
    <property type="match status" value="1"/>
</dbReference>
<feature type="compositionally biased region" description="Acidic residues" evidence="1">
    <location>
        <begin position="1068"/>
        <end position="1094"/>
    </location>
</feature>
<sequence>MKRIILTSLILFLTTGMVWATVTPSPSDSRTVFGPRPLFAAGGATKVIVDDFGYIDYTLTDQTRSIIQNSISDWKSQGIHYGAYYGLGGSETSAATDPAILDVAGAVNLDGTLESNFSFTRQGQLDYLLASGKLAIDLGTSYVFMDGGSPNLSNPSFDSETLSAFNSYLGETYTSAELLSLGISELTSFDYGQHLRDAGYTDSDSIYNSPPSDDLYNAWLKHMREVERTFFTQWTSQLREYGSENYDRTIYLGANRSTGSRQWANIDLFDYGIAETFLDALGWPYRNLVPVYKTIDNFDKRFWSWNFPSNTNFESGDANALGFGMPLGADEAEKLFFAETFSAGALVQNGINWVDFHRNDKRIDSIRSFLQFPTRNSSLFNLNTYGQFGILLSEIGEVEDVGSTNPSFNGASYLLSDLQWMYDVLFAAHPDRRDGSDLLTLAKLQKYDAVVLPNSRYLSDSQIEMLTAYVSAGGTLIGFGRVGDQDDSGVPRGPTRSFDDYFEQNLISELGAGKIIAFSTDIGKSYYDNAANETTKTSLRDSFTNIVDSQVSPDLSLTYTGSGSGPGESPDVFVNRFKSDDGSWIVHLVNRNMETDESGSSAQKISDLVSTEITTLLPSGYDDGSAVVSFIDADASEVTTLSYEVNGSNIVFNLPDFSLWSVVQIGSAMNSSTSIDDLPHSTPGTEGQTRTDDRDEDGEIRYVYWYWKGGNHGTVPFDVPFVATDDLGLKSISLYYRFSADRTEWSDWTLIDSTEISGKVASGNFSFDAPDGEGHYEFSSEATDSSDQVEVVTPWNEQAFGVDQTAPIPPESISSNGGQQNGFWTTDLSDLNFSWSSSSDNLSGVNQYQVSITGVNGSAIVLENIMSGETWTPNTSDLVSGNTYKFRLRVSDNGGNWNSGHDVFDLLYGESPVADVINPAVAASDSKLTISWVNPDDSNYVGARVDVRPTDEPYASWIQSGVVGKDQQGEVSVPQLINGVAYQVRVIAFAANNKYGNYMTLSSTYTPDVDSDGDGVSDSADAFPTDATETVDTDGDGIGNNADTDDDNDGLSDVDEGELGTDPLLIDTDSDGVNDLEDEYPLDLNESADTDGDGVGDNSDWAPNDSTESADTDGDGVGDNADAFPTDATETLDTDGDGVGDNTDWAPNNSAESADTDGDGVGDNADAFPTDATETLDTDGDGVGNNNDNDDDGDGVVDSDDPFPLNGEYSADSDGDGMPDAWETNYGLDPNDPSDASSDIDNDGISALDEFLGGTIPSGSVDLDGNDNYDALTDGLLLLRGMFGLDGDALITGTVASDATYTLAEDIETRIANLGDLVDIDGNGQIDALTDGLLTLRYLFGLEGDTLITGVVASDATRTSAEEIEAHLETLVPDL</sequence>
<evidence type="ECO:0000259" key="3">
    <source>
        <dbReference type="PROSITE" id="PS50853"/>
    </source>
</evidence>
<reference evidence="4 5" key="1">
    <citation type="submission" date="2019-02" db="EMBL/GenBank/DDBJ databases">
        <title>Prokaryotic population dynamics and viral predation in marine succession experiment using metagenomics: the confinement effect.</title>
        <authorList>
            <person name="Haro-Moreno J.M."/>
            <person name="Rodriguez-Valera F."/>
            <person name="Lopez-Perez M."/>
        </authorList>
    </citation>
    <scope>NUCLEOTIDE SEQUENCE [LARGE SCALE GENOMIC DNA]</scope>
    <source>
        <strain evidence="4">MED-G170</strain>
    </source>
</reference>
<dbReference type="GO" id="GO:0005509">
    <property type="term" value="F:calcium ion binding"/>
    <property type="evidence" value="ECO:0007669"/>
    <property type="project" value="InterPro"/>
</dbReference>
<dbReference type="Proteomes" id="UP000315889">
    <property type="component" value="Unassembled WGS sequence"/>
</dbReference>
<keyword evidence="2" id="KW-0732">Signal</keyword>
<dbReference type="CDD" id="cd03143">
    <property type="entry name" value="A4_beta-galactosidase_middle_domain"/>
    <property type="match status" value="1"/>
</dbReference>